<name>A0AAJ0HLH0_9PEZI</name>
<feature type="compositionally biased region" description="Polar residues" evidence="1">
    <location>
        <begin position="270"/>
        <end position="279"/>
    </location>
</feature>
<feature type="region of interest" description="Disordered" evidence="1">
    <location>
        <begin position="123"/>
        <end position="166"/>
    </location>
</feature>
<feature type="compositionally biased region" description="Pro residues" evidence="1">
    <location>
        <begin position="243"/>
        <end position="254"/>
    </location>
</feature>
<reference evidence="2" key="1">
    <citation type="journal article" date="2023" name="Mol. Phylogenet. Evol.">
        <title>Genome-scale phylogeny and comparative genomics of the fungal order Sordariales.</title>
        <authorList>
            <person name="Hensen N."/>
            <person name="Bonometti L."/>
            <person name="Westerberg I."/>
            <person name="Brannstrom I.O."/>
            <person name="Guillou S."/>
            <person name="Cros-Aarteil S."/>
            <person name="Calhoun S."/>
            <person name="Haridas S."/>
            <person name="Kuo A."/>
            <person name="Mondo S."/>
            <person name="Pangilinan J."/>
            <person name="Riley R."/>
            <person name="LaButti K."/>
            <person name="Andreopoulos B."/>
            <person name="Lipzen A."/>
            <person name="Chen C."/>
            <person name="Yan M."/>
            <person name="Daum C."/>
            <person name="Ng V."/>
            <person name="Clum A."/>
            <person name="Steindorff A."/>
            <person name="Ohm R.A."/>
            <person name="Martin F."/>
            <person name="Silar P."/>
            <person name="Natvig D.O."/>
            <person name="Lalanne C."/>
            <person name="Gautier V."/>
            <person name="Ament-Velasquez S.L."/>
            <person name="Kruys A."/>
            <person name="Hutchinson M.I."/>
            <person name="Powell A.J."/>
            <person name="Barry K."/>
            <person name="Miller A.N."/>
            <person name="Grigoriev I.V."/>
            <person name="Debuchy R."/>
            <person name="Gladieux P."/>
            <person name="Hiltunen Thoren M."/>
            <person name="Johannesson H."/>
        </authorList>
    </citation>
    <scope>NUCLEOTIDE SEQUENCE</scope>
    <source>
        <strain evidence="2">CBS 955.72</strain>
    </source>
</reference>
<sequence>MAPVWNPRLVLGLRADDQTGWLCVNTTNVNTSTSQDPPRRCPRNIYPSELGKINRLLADMSHQMPDQIDHNVLLHLARACLCTEAPDPHRGSQEAAVIYRWTELMSTEAGSVRAGGRPVITEADLGLPQSPLPDRTTFSPPPTPPRRLSKPRRAATAPSQPRLVTDLPPEITRGEAIYFPTPTAMDPREDANQWETETVISSPLSSFCLSPMTSQHLRNISPSSYTTARTTPASTPNLITHLPPSPHSLPPSPPDSATTRHPKYSLSVLGDSNTNNPSPSLAVPELSPNLQLSPGDRIITTSLVIPAPHSTPPSSAPPSVVFHHQTQLDSVSRQLATCIAENAAAAAQTTKLRSEVDELHAALASVQQELAAAHVLLATLIFLIQAFSCWPVAVMDFVSGLFHRILLLSGSDSRSKKGGERFGREDESSQSRGRGRTSVSRSGLSRVRAAKRGNVEDLHITRWKRA</sequence>
<protein>
    <submittedName>
        <fullName evidence="2">Uncharacterized protein</fullName>
    </submittedName>
</protein>
<feature type="region of interest" description="Disordered" evidence="1">
    <location>
        <begin position="220"/>
        <end position="282"/>
    </location>
</feature>
<comment type="caution">
    <text evidence="2">The sequence shown here is derived from an EMBL/GenBank/DDBJ whole genome shotgun (WGS) entry which is preliminary data.</text>
</comment>
<feature type="compositionally biased region" description="Low complexity" evidence="1">
    <location>
        <begin position="430"/>
        <end position="447"/>
    </location>
</feature>
<reference evidence="2" key="2">
    <citation type="submission" date="2023-06" db="EMBL/GenBank/DDBJ databases">
        <authorList>
            <consortium name="Lawrence Berkeley National Laboratory"/>
            <person name="Haridas S."/>
            <person name="Hensen N."/>
            <person name="Bonometti L."/>
            <person name="Westerberg I."/>
            <person name="Brannstrom I.O."/>
            <person name="Guillou S."/>
            <person name="Cros-Aarteil S."/>
            <person name="Calhoun S."/>
            <person name="Kuo A."/>
            <person name="Mondo S."/>
            <person name="Pangilinan J."/>
            <person name="Riley R."/>
            <person name="Labutti K."/>
            <person name="Andreopoulos B."/>
            <person name="Lipzen A."/>
            <person name="Chen C."/>
            <person name="Yanf M."/>
            <person name="Daum C."/>
            <person name="Ng V."/>
            <person name="Clum A."/>
            <person name="Steindorff A."/>
            <person name="Ohm R."/>
            <person name="Martin F."/>
            <person name="Silar P."/>
            <person name="Natvig D."/>
            <person name="Lalanne C."/>
            <person name="Gautier V."/>
            <person name="Ament-Velasquez S.L."/>
            <person name="Kruys A."/>
            <person name="Hutchinson M.I."/>
            <person name="Powell A.J."/>
            <person name="Barry K."/>
            <person name="Miller A.N."/>
            <person name="Grigoriev I.V."/>
            <person name="Debuchy R."/>
            <person name="Gladieux P."/>
            <person name="Thoren M.H."/>
            <person name="Johannesson H."/>
        </authorList>
    </citation>
    <scope>NUCLEOTIDE SEQUENCE</scope>
    <source>
        <strain evidence="2">CBS 955.72</strain>
    </source>
</reference>
<feature type="compositionally biased region" description="Polar residues" evidence="1">
    <location>
        <begin position="220"/>
        <end position="238"/>
    </location>
</feature>
<feature type="compositionally biased region" description="Basic and acidic residues" evidence="1">
    <location>
        <begin position="413"/>
        <end position="429"/>
    </location>
</feature>
<gene>
    <name evidence="2" type="ORF">B0T25DRAFT_139483</name>
</gene>
<dbReference type="EMBL" id="JAUIQD010000003">
    <property type="protein sequence ID" value="KAK3356783.1"/>
    <property type="molecule type" value="Genomic_DNA"/>
</dbReference>
<dbReference type="Proteomes" id="UP001275084">
    <property type="component" value="Unassembled WGS sequence"/>
</dbReference>
<organism evidence="2 3">
    <name type="scientific">Lasiosphaeria hispida</name>
    <dbReference type="NCBI Taxonomy" id="260671"/>
    <lineage>
        <taxon>Eukaryota</taxon>
        <taxon>Fungi</taxon>
        <taxon>Dikarya</taxon>
        <taxon>Ascomycota</taxon>
        <taxon>Pezizomycotina</taxon>
        <taxon>Sordariomycetes</taxon>
        <taxon>Sordariomycetidae</taxon>
        <taxon>Sordariales</taxon>
        <taxon>Lasiosphaeriaceae</taxon>
        <taxon>Lasiosphaeria</taxon>
    </lineage>
</organism>
<proteinExistence type="predicted"/>
<evidence type="ECO:0000256" key="1">
    <source>
        <dbReference type="SAM" id="MobiDB-lite"/>
    </source>
</evidence>
<feature type="region of interest" description="Disordered" evidence="1">
    <location>
        <begin position="413"/>
        <end position="450"/>
    </location>
</feature>
<accession>A0AAJ0HLH0</accession>
<evidence type="ECO:0000313" key="3">
    <source>
        <dbReference type="Proteomes" id="UP001275084"/>
    </source>
</evidence>
<dbReference type="AlphaFoldDB" id="A0AAJ0HLH0"/>
<keyword evidence="3" id="KW-1185">Reference proteome</keyword>
<evidence type="ECO:0000313" key="2">
    <source>
        <dbReference type="EMBL" id="KAK3356783.1"/>
    </source>
</evidence>